<dbReference type="AlphaFoldDB" id="A0A8J3K6N9"/>
<reference evidence="1 2" key="1">
    <citation type="submission" date="2021-01" db="EMBL/GenBank/DDBJ databases">
        <title>Whole genome shotgun sequence of Catellatospora chokoriensis NBRC 107358.</title>
        <authorList>
            <person name="Komaki H."/>
            <person name="Tamura T."/>
        </authorList>
    </citation>
    <scope>NUCLEOTIDE SEQUENCE [LARGE SCALE GENOMIC DNA]</scope>
    <source>
        <strain evidence="1 2">NBRC 107358</strain>
    </source>
</reference>
<accession>A0A8J3K6N9</accession>
<evidence type="ECO:0000313" key="2">
    <source>
        <dbReference type="Proteomes" id="UP000619293"/>
    </source>
</evidence>
<sequence length="71" mass="7580">MYGVYASCDSTNAWVFLHTGAAPVGWRKIEARSADGCSNVLQVAAAAFVNGKDFVLCLLSEANEIRAISKN</sequence>
<gene>
    <name evidence="1" type="ORF">Cch02nite_38980</name>
</gene>
<proteinExistence type="predicted"/>
<organism evidence="1 2">
    <name type="scientific">Catellatospora chokoriensis</name>
    <dbReference type="NCBI Taxonomy" id="310353"/>
    <lineage>
        <taxon>Bacteria</taxon>
        <taxon>Bacillati</taxon>
        <taxon>Actinomycetota</taxon>
        <taxon>Actinomycetes</taxon>
        <taxon>Micromonosporales</taxon>
        <taxon>Micromonosporaceae</taxon>
        <taxon>Catellatospora</taxon>
    </lineage>
</organism>
<dbReference type="EMBL" id="BONG01000023">
    <property type="protein sequence ID" value="GIF90454.1"/>
    <property type="molecule type" value="Genomic_DNA"/>
</dbReference>
<evidence type="ECO:0000313" key="1">
    <source>
        <dbReference type="EMBL" id="GIF90454.1"/>
    </source>
</evidence>
<comment type="caution">
    <text evidence="1">The sequence shown here is derived from an EMBL/GenBank/DDBJ whole genome shotgun (WGS) entry which is preliminary data.</text>
</comment>
<name>A0A8J3K6N9_9ACTN</name>
<dbReference type="Proteomes" id="UP000619293">
    <property type="component" value="Unassembled WGS sequence"/>
</dbReference>
<protein>
    <submittedName>
        <fullName evidence="1">Uncharacterized protein</fullName>
    </submittedName>
</protein>
<keyword evidence="2" id="KW-1185">Reference proteome</keyword>